<sequence length="129" mass="14244">MTFMTFDERFTMVGKGGAKPSLPLVRKMTQLNIPTSSSGDVLNSKEEKKKQTSPSLTETFCIASVTVAALAVEPQSQSPPLLWSLRRRLSLIPRLVVRVSIRNDPDRPGPVQRAGRRFSIPRVPAPQST</sequence>
<evidence type="ECO:0000256" key="1">
    <source>
        <dbReference type="SAM" id="MobiDB-lite"/>
    </source>
</evidence>
<reference evidence="2 3" key="1">
    <citation type="submission" date="2014-02" db="EMBL/GenBank/DDBJ databases">
        <title>The genome sequence of Colletotrichum simmondsii CBS122122.</title>
        <authorList>
            <person name="Baroncelli R."/>
            <person name="Thon M.R."/>
        </authorList>
    </citation>
    <scope>NUCLEOTIDE SEQUENCE [LARGE SCALE GENOMIC DNA]</scope>
    <source>
        <strain evidence="2 3">CBS122122</strain>
    </source>
</reference>
<accession>A0A135TU51</accession>
<organism evidence="2 3">
    <name type="scientific">Colletotrichum simmondsii</name>
    <dbReference type="NCBI Taxonomy" id="703756"/>
    <lineage>
        <taxon>Eukaryota</taxon>
        <taxon>Fungi</taxon>
        <taxon>Dikarya</taxon>
        <taxon>Ascomycota</taxon>
        <taxon>Pezizomycotina</taxon>
        <taxon>Sordariomycetes</taxon>
        <taxon>Hypocreomycetidae</taxon>
        <taxon>Glomerellales</taxon>
        <taxon>Glomerellaceae</taxon>
        <taxon>Colletotrichum</taxon>
        <taxon>Colletotrichum acutatum species complex</taxon>
    </lineage>
</organism>
<comment type="caution">
    <text evidence="2">The sequence shown here is derived from an EMBL/GenBank/DDBJ whole genome shotgun (WGS) entry which is preliminary data.</text>
</comment>
<keyword evidence="3" id="KW-1185">Reference proteome</keyword>
<name>A0A135TU51_9PEZI</name>
<proteinExistence type="predicted"/>
<evidence type="ECO:0000313" key="3">
    <source>
        <dbReference type="Proteomes" id="UP000070328"/>
    </source>
</evidence>
<dbReference type="Proteomes" id="UP000070328">
    <property type="component" value="Unassembled WGS sequence"/>
</dbReference>
<feature type="region of interest" description="Disordered" evidence="1">
    <location>
        <begin position="102"/>
        <end position="129"/>
    </location>
</feature>
<dbReference type="AlphaFoldDB" id="A0A135TU51"/>
<evidence type="ECO:0000313" key="2">
    <source>
        <dbReference type="EMBL" id="KXH51714.1"/>
    </source>
</evidence>
<dbReference type="EMBL" id="JFBX01000059">
    <property type="protein sequence ID" value="KXH51714.1"/>
    <property type="molecule type" value="Genomic_DNA"/>
</dbReference>
<protein>
    <submittedName>
        <fullName evidence="2">Uncharacterized protein</fullName>
    </submittedName>
</protein>
<gene>
    <name evidence="2" type="ORF">CSIM01_04747</name>
</gene>
<feature type="region of interest" description="Disordered" evidence="1">
    <location>
        <begin position="34"/>
        <end position="55"/>
    </location>
</feature>